<dbReference type="KEGG" id="amr:AM1_2196"/>
<dbReference type="HOGENOM" id="CLU_106694_0_1_3"/>
<keyword evidence="5" id="KW-0378">Hydrolase</keyword>
<reference evidence="8 9" key="1">
    <citation type="journal article" date="2008" name="Proc. Natl. Acad. Sci. U.S.A.">
        <title>Niche adaptation and genome expansion in the chlorophyll d-producing cyanobacterium Acaryochloris marina.</title>
        <authorList>
            <person name="Swingley W.D."/>
            <person name="Chen M."/>
            <person name="Cheung P.C."/>
            <person name="Conrad A.L."/>
            <person name="Dejesa L.C."/>
            <person name="Hao J."/>
            <person name="Honchak B.M."/>
            <person name="Karbach L.E."/>
            <person name="Kurdoglu A."/>
            <person name="Lahiri S."/>
            <person name="Mastrian S.D."/>
            <person name="Miyashita H."/>
            <person name="Page L."/>
            <person name="Ramakrishna P."/>
            <person name="Satoh S."/>
            <person name="Sattley W.M."/>
            <person name="Shimada Y."/>
            <person name="Taylor H.L."/>
            <person name="Tomo T."/>
            <person name="Tsuchiya T."/>
            <person name="Wang Z.T."/>
            <person name="Raymond J."/>
            <person name="Mimuro M."/>
            <person name="Blankenship R.E."/>
            <person name="Touchman J.W."/>
        </authorList>
    </citation>
    <scope>NUCLEOTIDE SEQUENCE [LARGE SCALE GENOMIC DNA]</scope>
    <source>
        <strain evidence="9">MBIC 11017</strain>
    </source>
</reference>
<comment type="cofactor">
    <cofactor evidence="1 7">
        <name>Mg(2+)</name>
        <dbReference type="ChEBI" id="CHEBI:18420"/>
    </cofactor>
</comment>
<evidence type="ECO:0000256" key="7">
    <source>
        <dbReference type="PIRSR" id="PIRSR006118-2"/>
    </source>
</evidence>
<evidence type="ECO:0000256" key="1">
    <source>
        <dbReference type="ARBA" id="ARBA00001946"/>
    </source>
</evidence>
<evidence type="ECO:0000256" key="2">
    <source>
        <dbReference type="ARBA" id="ARBA00005893"/>
    </source>
</evidence>
<dbReference type="NCBIfam" id="TIGR01670">
    <property type="entry name" value="KdsC-phosphatas"/>
    <property type="match status" value="1"/>
</dbReference>
<dbReference type="SUPFAM" id="SSF56784">
    <property type="entry name" value="HAD-like"/>
    <property type="match status" value="1"/>
</dbReference>
<dbReference type="SFLD" id="SFLDG01136">
    <property type="entry name" value="C1.6:_Phosphoserine_Phosphatas"/>
    <property type="match status" value="1"/>
</dbReference>
<dbReference type="SFLD" id="SFLDG01138">
    <property type="entry name" value="C1.6.2:_Deoxy-d-mannose-octulo"/>
    <property type="match status" value="1"/>
</dbReference>
<dbReference type="PANTHER" id="PTHR21485:SF3">
    <property type="entry name" value="N-ACYLNEURAMINATE CYTIDYLYLTRANSFERASE"/>
    <property type="match status" value="1"/>
</dbReference>
<keyword evidence="9" id="KW-1185">Reference proteome</keyword>
<dbReference type="InterPro" id="IPR006549">
    <property type="entry name" value="HAD-SF_hydro_IIIA"/>
</dbReference>
<dbReference type="CDD" id="cd01630">
    <property type="entry name" value="HAD_KDO-like"/>
    <property type="match status" value="1"/>
</dbReference>
<protein>
    <submittedName>
        <fullName evidence="8">3-deoxy-D-manno-octulosonate 8-phosphate phosphatase, putative</fullName>
    </submittedName>
</protein>
<dbReference type="SFLD" id="SFLDS00003">
    <property type="entry name" value="Haloacid_Dehalogenase"/>
    <property type="match status" value="1"/>
</dbReference>
<dbReference type="InterPro" id="IPR010023">
    <property type="entry name" value="KdsC_fam"/>
</dbReference>
<dbReference type="Gene3D" id="3.40.50.1000">
    <property type="entry name" value="HAD superfamily/HAD-like"/>
    <property type="match status" value="1"/>
</dbReference>
<dbReference type="EMBL" id="CP000828">
    <property type="protein sequence ID" value="ABW27209.1"/>
    <property type="molecule type" value="Genomic_DNA"/>
</dbReference>
<proteinExistence type="inferred from homology"/>
<dbReference type="GO" id="GO:0008781">
    <property type="term" value="F:N-acylneuraminate cytidylyltransferase activity"/>
    <property type="evidence" value="ECO:0007669"/>
    <property type="project" value="TreeGrafter"/>
</dbReference>
<feature type="binding site" evidence="7">
    <location>
        <position position="22"/>
    </location>
    <ligand>
        <name>substrate</name>
    </ligand>
</feature>
<dbReference type="PANTHER" id="PTHR21485">
    <property type="entry name" value="HAD SUPERFAMILY MEMBERS CMAS AND KDSC"/>
    <property type="match status" value="1"/>
</dbReference>
<evidence type="ECO:0000256" key="5">
    <source>
        <dbReference type="ARBA" id="ARBA00022801"/>
    </source>
</evidence>
<dbReference type="GO" id="GO:0016788">
    <property type="term" value="F:hydrolase activity, acting on ester bonds"/>
    <property type="evidence" value="ECO:0007669"/>
    <property type="project" value="InterPro"/>
</dbReference>
<dbReference type="FunFam" id="3.40.50.1000:FF:000029">
    <property type="entry name" value="3-deoxy-D-manno-octulosonate 8-phosphate phosphatase KdsC"/>
    <property type="match status" value="1"/>
</dbReference>
<dbReference type="NCBIfam" id="TIGR01662">
    <property type="entry name" value="HAD-SF-IIIA"/>
    <property type="match status" value="1"/>
</dbReference>
<sequence>MSISPDLQSRLANVKLLALDVDGVLTDGGLYYTETGTELKKFNVKDGQGLKLLMQSGVDVAIITASDSPVTRHRAKKLGIQHVFLGVEEKLSVLKSLCQTLNIELSQVAYAGDDVNDVPILQNIGCPFTVNDAMPTNRGAAIYITHKNGGCGAVRELCDLLIQSQAGSSS</sequence>
<evidence type="ECO:0000313" key="9">
    <source>
        <dbReference type="Proteomes" id="UP000000268"/>
    </source>
</evidence>
<organism evidence="8 9">
    <name type="scientific">Acaryochloris marina (strain MBIC 11017)</name>
    <dbReference type="NCBI Taxonomy" id="329726"/>
    <lineage>
        <taxon>Bacteria</taxon>
        <taxon>Bacillati</taxon>
        <taxon>Cyanobacteriota</taxon>
        <taxon>Cyanophyceae</taxon>
        <taxon>Acaryochloridales</taxon>
        <taxon>Acaryochloridaceae</taxon>
        <taxon>Acaryochloris</taxon>
    </lineage>
</organism>
<gene>
    <name evidence="8" type="primary">kdsC</name>
    <name evidence="8" type="ordered locus">AM1_2196</name>
</gene>
<dbReference type="OrthoDB" id="9805604at2"/>
<dbReference type="AlphaFoldDB" id="B0BZZ9"/>
<keyword evidence="6 7" id="KW-0460">Magnesium</keyword>
<evidence type="ECO:0000256" key="4">
    <source>
        <dbReference type="ARBA" id="ARBA00022723"/>
    </source>
</evidence>
<dbReference type="Proteomes" id="UP000000268">
    <property type="component" value="Chromosome"/>
</dbReference>
<dbReference type="InterPro" id="IPR023214">
    <property type="entry name" value="HAD_sf"/>
</dbReference>
<evidence type="ECO:0000313" key="8">
    <source>
        <dbReference type="EMBL" id="ABW27209.1"/>
    </source>
</evidence>
<feature type="binding site" evidence="7">
    <location>
        <position position="20"/>
    </location>
    <ligand>
        <name>Mg(2+)</name>
        <dbReference type="ChEBI" id="CHEBI:18420"/>
    </ligand>
</feature>
<dbReference type="GO" id="GO:0046872">
    <property type="term" value="F:metal ion binding"/>
    <property type="evidence" value="ECO:0007669"/>
    <property type="project" value="UniProtKB-KW"/>
</dbReference>
<dbReference type="PIRSF" id="PIRSF006118">
    <property type="entry name" value="KDO8-P_Ptase"/>
    <property type="match status" value="1"/>
</dbReference>
<dbReference type="STRING" id="329726.AM1_2196"/>
<comment type="similarity">
    <text evidence="2">Belongs to the KdsC family.</text>
</comment>
<feature type="binding site" evidence="7">
    <location>
        <position position="113"/>
    </location>
    <ligand>
        <name>Mg(2+)</name>
        <dbReference type="ChEBI" id="CHEBI:18420"/>
    </ligand>
</feature>
<dbReference type="eggNOG" id="COG1778">
    <property type="taxonomic scope" value="Bacteria"/>
</dbReference>
<keyword evidence="4 7" id="KW-0479">Metal-binding</keyword>
<accession>B0BZZ9</accession>
<dbReference type="RefSeq" id="WP_012162685.1">
    <property type="nucleotide sequence ID" value="NC_009925.1"/>
</dbReference>
<evidence type="ECO:0000256" key="6">
    <source>
        <dbReference type="ARBA" id="ARBA00022842"/>
    </source>
</evidence>
<evidence type="ECO:0000256" key="3">
    <source>
        <dbReference type="ARBA" id="ARBA00011881"/>
    </source>
</evidence>
<dbReference type="InterPro" id="IPR050793">
    <property type="entry name" value="CMP-NeuNAc_synthase"/>
</dbReference>
<name>B0BZZ9_ACAM1</name>
<dbReference type="InterPro" id="IPR036412">
    <property type="entry name" value="HAD-like_sf"/>
</dbReference>
<dbReference type="Pfam" id="PF08282">
    <property type="entry name" value="Hydrolase_3"/>
    <property type="match status" value="1"/>
</dbReference>
<comment type="subunit">
    <text evidence="3">Homotetramer.</text>
</comment>